<dbReference type="EMBL" id="CP086720">
    <property type="protein sequence ID" value="WOO85392.1"/>
    <property type="molecule type" value="Genomic_DNA"/>
</dbReference>
<evidence type="ECO:0000313" key="2">
    <source>
        <dbReference type="Proteomes" id="UP000827549"/>
    </source>
</evidence>
<accession>A0AAF1BLS2</accession>
<dbReference type="RefSeq" id="XP_062631418.1">
    <property type="nucleotide sequence ID" value="XM_062775434.1"/>
</dbReference>
<proteinExistence type="predicted"/>
<keyword evidence="2" id="KW-1185">Reference proteome</keyword>
<name>A0AAF1BLS2_9TREE</name>
<gene>
    <name evidence="1" type="ORF">LOC62_07G008891</name>
</gene>
<reference evidence="1" key="1">
    <citation type="submission" date="2023-10" db="EMBL/GenBank/DDBJ databases">
        <authorList>
            <person name="Noh H."/>
        </authorList>
    </citation>
    <scope>NUCLEOTIDE SEQUENCE</scope>
    <source>
        <strain evidence="1">DUCC4014</strain>
    </source>
</reference>
<sequence length="412" mass="47258">MLQLLSLGGDADPTKPAFTPSAFPHIWDHILELVDKSALTALRATSHDLLDRIGKELYSHVAVHIDMSKGSLFIWLSDPYTQGRIPGLDWNSSPLDRGLCLRRLESHCTTVDEVVHTYQPQRSCNYVVCWVRDQRPILDRRALVELEAALCNVTTHRRHGKEYQSMFHLPCVRRLVAFLTAPGYGMFPTVSRPYNRHDWRSPKAFVPSTGVRTVVINMPMGSYAKFLGDIENLSSVVVILPTVRWTSSLWNLLVTASDLLPRVRFSFLGLEAITHSWEQCDLCGHDSHDPVPEAWANRRHSSRREIALYVCWAKATRDAENSVWQEVERKTDWKRTKDTVPGKMFETYVDWKSRVVKHERLVDRNPEAIAEIGELLDAITVETLESQRKIMGENLFLQATVPPERSKLNRRR</sequence>
<dbReference type="Proteomes" id="UP000827549">
    <property type="component" value="Chromosome 7"/>
</dbReference>
<organism evidence="1 2">
    <name type="scientific">Vanrija pseudolonga</name>
    <dbReference type="NCBI Taxonomy" id="143232"/>
    <lineage>
        <taxon>Eukaryota</taxon>
        <taxon>Fungi</taxon>
        <taxon>Dikarya</taxon>
        <taxon>Basidiomycota</taxon>
        <taxon>Agaricomycotina</taxon>
        <taxon>Tremellomycetes</taxon>
        <taxon>Trichosporonales</taxon>
        <taxon>Trichosporonaceae</taxon>
        <taxon>Vanrija</taxon>
    </lineage>
</organism>
<evidence type="ECO:0000313" key="1">
    <source>
        <dbReference type="EMBL" id="WOO85392.1"/>
    </source>
</evidence>
<dbReference type="AlphaFoldDB" id="A0AAF1BLS2"/>
<protein>
    <submittedName>
        <fullName evidence="1">Uncharacterized protein</fullName>
    </submittedName>
</protein>
<dbReference type="GeneID" id="87812055"/>